<dbReference type="Gene3D" id="2.170.120.20">
    <property type="entry name" value="Ribosomal protein L25, beta domain"/>
    <property type="match status" value="1"/>
</dbReference>
<keyword evidence="3 5" id="KW-0689">Ribosomal protein</keyword>
<dbReference type="CDD" id="cd00495">
    <property type="entry name" value="Ribosomal_L25_TL5_CTC"/>
    <property type="match status" value="1"/>
</dbReference>
<evidence type="ECO:0000313" key="10">
    <source>
        <dbReference type="Proteomes" id="UP000178419"/>
    </source>
</evidence>
<dbReference type="PANTHER" id="PTHR33284:SF1">
    <property type="entry name" value="RIBOSOMAL PROTEIN L25_GLN-TRNA SYNTHETASE, ANTI-CODON-BINDING DOMAIN-CONTAINING PROTEIN"/>
    <property type="match status" value="1"/>
</dbReference>
<dbReference type="InterPro" id="IPR020930">
    <property type="entry name" value="Ribosomal_uL5_bac-type"/>
</dbReference>
<name>A0A1F7Y2J2_9BACT</name>
<dbReference type="EMBL" id="MGGE01000035">
    <property type="protein sequence ID" value="OGM20765.1"/>
    <property type="molecule type" value="Genomic_DNA"/>
</dbReference>
<accession>A0A1F7Y2J2</accession>
<proteinExistence type="inferred from homology"/>
<comment type="similarity">
    <text evidence="5">Belongs to the bacterial ribosomal protein bL25 family. CTC subfamily.</text>
</comment>
<evidence type="ECO:0000259" key="7">
    <source>
        <dbReference type="Pfam" id="PF01386"/>
    </source>
</evidence>
<sequence length="222" mass="24210">MNLKAEKRSIEGRKVKKLRSEGILPANIFGKKVKSQSVQVNLAEFQKVYKEVGETGLVELQVNGEKRPVLIHNLQLDPVSDSALHVDFLQVDLKSKVTAQIPVELVGEAPAEKQGLGTVVQYIDEIEVEALPTDLPDKFEINLASLVEVDQSVLVKDLPIDGKKVEVKTDVEQILVKVEPPHEEKEEVVAVPEEAPVAEGVSETPGEGAQPQEASSEGEKAN</sequence>
<dbReference type="GO" id="GO:0003735">
    <property type="term" value="F:structural constituent of ribosome"/>
    <property type="evidence" value="ECO:0007669"/>
    <property type="project" value="InterPro"/>
</dbReference>
<keyword evidence="1 5" id="KW-0699">rRNA-binding</keyword>
<keyword evidence="4 5" id="KW-0687">Ribonucleoprotein</keyword>
<dbReference type="InterPro" id="IPR020057">
    <property type="entry name" value="Ribosomal_bL25_b-dom"/>
</dbReference>
<evidence type="ECO:0000256" key="3">
    <source>
        <dbReference type="ARBA" id="ARBA00022980"/>
    </source>
</evidence>
<evidence type="ECO:0000256" key="5">
    <source>
        <dbReference type="HAMAP-Rule" id="MF_01334"/>
    </source>
</evidence>
<dbReference type="InterPro" id="IPR029751">
    <property type="entry name" value="Ribosomal_L25_dom"/>
</dbReference>
<feature type="region of interest" description="Disordered" evidence="6">
    <location>
        <begin position="182"/>
        <end position="222"/>
    </location>
</feature>
<feature type="domain" description="Large ribosomal subunit protein bL25 L25" evidence="7">
    <location>
        <begin position="3"/>
        <end position="88"/>
    </location>
</feature>
<keyword evidence="2 5" id="KW-0694">RNA-binding</keyword>
<reference evidence="9 10" key="1">
    <citation type="journal article" date="2016" name="Nat. Commun.">
        <title>Thousands of microbial genomes shed light on interconnected biogeochemical processes in an aquifer system.</title>
        <authorList>
            <person name="Anantharaman K."/>
            <person name="Brown C.T."/>
            <person name="Hug L.A."/>
            <person name="Sharon I."/>
            <person name="Castelle C.J."/>
            <person name="Probst A.J."/>
            <person name="Thomas B.C."/>
            <person name="Singh A."/>
            <person name="Wilkins M.J."/>
            <person name="Karaoz U."/>
            <person name="Brodie E.L."/>
            <person name="Williams K.H."/>
            <person name="Hubbard S.S."/>
            <person name="Banfield J.F."/>
        </authorList>
    </citation>
    <scope>NUCLEOTIDE SEQUENCE [LARGE SCALE GENOMIC DNA]</scope>
</reference>
<dbReference type="InterPro" id="IPR020056">
    <property type="entry name" value="Rbsml_bL25/Gln-tRNA_synth_N"/>
</dbReference>
<dbReference type="Pfam" id="PF14693">
    <property type="entry name" value="Ribosomal_TL5_C"/>
    <property type="match status" value="1"/>
</dbReference>
<dbReference type="SUPFAM" id="SSF50715">
    <property type="entry name" value="Ribosomal protein L25-like"/>
    <property type="match status" value="1"/>
</dbReference>
<dbReference type="HAMAP" id="MF_01334">
    <property type="entry name" value="Ribosomal_bL25_CTC"/>
    <property type="match status" value="1"/>
</dbReference>
<dbReference type="Proteomes" id="UP000178419">
    <property type="component" value="Unassembled WGS sequence"/>
</dbReference>
<dbReference type="Gene3D" id="2.40.240.10">
    <property type="entry name" value="Ribosomal Protein L25, Chain P"/>
    <property type="match status" value="1"/>
</dbReference>
<organism evidence="9 10">
    <name type="scientific">Candidatus Woesebacteria bacterium RIFCSPHIGHO2_01_FULL_38_9</name>
    <dbReference type="NCBI Taxonomy" id="1802492"/>
    <lineage>
        <taxon>Bacteria</taxon>
        <taxon>Candidatus Woeseibacteriota</taxon>
    </lineage>
</organism>
<dbReference type="GO" id="GO:0022625">
    <property type="term" value="C:cytosolic large ribosomal subunit"/>
    <property type="evidence" value="ECO:0007669"/>
    <property type="project" value="TreeGrafter"/>
</dbReference>
<feature type="domain" description="Large ribosomal subunit protein bL25 beta" evidence="8">
    <location>
        <begin position="96"/>
        <end position="181"/>
    </location>
</feature>
<dbReference type="NCBIfam" id="TIGR00731">
    <property type="entry name" value="bL25_bact_ctc"/>
    <property type="match status" value="1"/>
</dbReference>
<comment type="caution">
    <text evidence="9">The sequence shown here is derived from an EMBL/GenBank/DDBJ whole genome shotgun (WGS) entry which is preliminary data.</text>
</comment>
<feature type="compositionally biased region" description="Low complexity" evidence="6">
    <location>
        <begin position="189"/>
        <end position="199"/>
    </location>
</feature>
<evidence type="ECO:0000256" key="4">
    <source>
        <dbReference type="ARBA" id="ARBA00023274"/>
    </source>
</evidence>
<evidence type="ECO:0000259" key="8">
    <source>
        <dbReference type="Pfam" id="PF14693"/>
    </source>
</evidence>
<dbReference type="InterPro" id="IPR001021">
    <property type="entry name" value="Ribosomal_bL25_long"/>
</dbReference>
<dbReference type="GO" id="GO:0006412">
    <property type="term" value="P:translation"/>
    <property type="evidence" value="ECO:0007669"/>
    <property type="project" value="UniProtKB-UniRule"/>
</dbReference>
<dbReference type="PANTHER" id="PTHR33284">
    <property type="entry name" value="RIBOSOMAL PROTEIN L25/GLN-TRNA SYNTHETASE, ANTI-CODON-BINDING DOMAIN-CONTAINING PROTEIN"/>
    <property type="match status" value="1"/>
</dbReference>
<comment type="function">
    <text evidence="5">This is one of the proteins that binds to the 5S RNA in the ribosome where it forms part of the central protuberance.</text>
</comment>
<dbReference type="AlphaFoldDB" id="A0A1F7Y2J2"/>
<dbReference type="GO" id="GO:0008097">
    <property type="term" value="F:5S rRNA binding"/>
    <property type="evidence" value="ECO:0007669"/>
    <property type="project" value="InterPro"/>
</dbReference>
<evidence type="ECO:0000313" key="9">
    <source>
        <dbReference type="EMBL" id="OGM20765.1"/>
    </source>
</evidence>
<dbReference type="InterPro" id="IPR037121">
    <property type="entry name" value="Ribosomal_bL25_C"/>
</dbReference>
<protein>
    <recommendedName>
        <fullName evidence="5">Large ribosomal subunit protein bL25</fullName>
    </recommendedName>
    <alternativeName>
        <fullName evidence="5">General stress protein CTC</fullName>
    </alternativeName>
</protein>
<comment type="subunit">
    <text evidence="5">Part of the 50S ribosomal subunit; part of the 5S rRNA/L5/L18/L25 subcomplex. Contacts the 5S rRNA. Binds to the 5S rRNA independently of L5 and L18.</text>
</comment>
<evidence type="ECO:0000256" key="2">
    <source>
        <dbReference type="ARBA" id="ARBA00022884"/>
    </source>
</evidence>
<evidence type="ECO:0000256" key="6">
    <source>
        <dbReference type="SAM" id="MobiDB-lite"/>
    </source>
</evidence>
<evidence type="ECO:0000256" key="1">
    <source>
        <dbReference type="ARBA" id="ARBA00022730"/>
    </source>
</evidence>
<dbReference type="InterPro" id="IPR011035">
    <property type="entry name" value="Ribosomal_bL25/Gln-tRNA_synth"/>
</dbReference>
<dbReference type="Pfam" id="PF01386">
    <property type="entry name" value="Ribosomal_L25p"/>
    <property type="match status" value="1"/>
</dbReference>
<gene>
    <name evidence="5" type="primary">rplY</name>
    <name evidence="5" type="synonym">ctc</name>
    <name evidence="9" type="ORF">A2714_03750</name>
</gene>